<evidence type="ECO:0000313" key="2">
    <source>
        <dbReference type="EMBL" id="KAK5694170.1"/>
    </source>
</evidence>
<proteinExistence type="predicted"/>
<gene>
    <name evidence="2" type="ORF">LTR97_009791</name>
</gene>
<reference evidence="2" key="1">
    <citation type="submission" date="2023-08" db="EMBL/GenBank/DDBJ databases">
        <title>Black Yeasts Isolated from many extreme environments.</title>
        <authorList>
            <person name="Coleine C."/>
            <person name="Stajich J.E."/>
            <person name="Selbmann L."/>
        </authorList>
    </citation>
    <scope>NUCLEOTIDE SEQUENCE</scope>
    <source>
        <strain evidence="2">CCFEE 5810</strain>
    </source>
</reference>
<sequence>METSQSSQKRGRAGETDKNENIAKHFSKRVKAINSASSDVGTPKSIFDLPGELRNVVYGYVLDDLVAAPRHPYDKLPENWRFEDYIALLQTSRQVRNEVESLFLHGYLDRVTFYFTTSVELVGFAKDLMSTKNRWPLDNARFYLFQTIDVDEDNHEWELQYTTARLWKQQPGYKKWGNRVEGQYLFQGGKTPWKALEWIPEEHGFQHTDGSHHECSTSSYCKPFTVLKWPTLKNGCELAAYRWRAIPCYPAPDNKAEAEGELSGMSFEGRLAYLDYERFDMDLGIARLRHTRGEACG</sequence>
<dbReference type="EMBL" id="JAVRQU010000016">
    <property type="protein sequence ID" value="KAK5694170.1"/>
    <property type="molecule type" value="Genomic_DNA"/>
</dbReference>
<organism evidence="2 3">
    <name type="scientific">Elasticomyces elasticus</name>
    <dbReference type="NCBI Taxonomy" id="574655"/>
    <lineage>
        <taxon>Eukaryota</taxon>
        <taxon>Fungi</taxon>
        <taxon>Dikarya</taxon>
        <taxon>Ascomycota</taxon>
        <taxon>Pezizomycotina</taxon>
        <taxon>Dothideomycetes</taxon>
        <taxon>Dothideomycetidae</taxon>
        <taxon>Mycosphaerellales</taxon>
        <taxon>Teratosphaeriaceae</taxon>
        <taxon>Elasticomyces</taxon>
    </lineage>
</organism>
<dbReference type="Proteomes" id="UP001310594">
    <property type="component" value="Unassembled WGS sequence"/>
</dbReference>
<evidence type="ECO:0008006" key="4">
    <source>
        <dbReference type="Google" id="ProtNLM"/>
    </source>
</evidence>
<accession>A0AAN7ZZJ0</accession>
<evidence type="ECO:0000313" key="3">
    <source>
        <dbReference type="Proteomes" id="UP001310594"/>
    </source>
</evidence>
<comment type="caution">
    <text evidence="2">The sequence shown here is derived from an EMBL/GenBank/DDBJ whole genome shotgun (WGS) entry which is preliminary data.</text>
</comment>
<dbReference type="AlphaFoldDB" id="A0AAN7ZZJ0"/>
<name>A0AAN7ZZJ0_9PEZI</name>
<protein>
    <recommendedName>
        <fullName evidence="4">F-box domain-containing protein</fullName>
    </recommendedName>
</protein>
<evidence type="ECO:0000256" key="1">
    <source>
        <dbReference type="SAM" id="MobiDB-lite"/>
    </source>
</evidence>
<feature type="region of interest" description="Disordered" evidence="1">
    <location>
        <begin position="1"/>
        <end position="21"/>
    </location>
</feature>
<feature type="compositionally biased region" description="Basic and acidic residues" evidence="1">
    <location>
        <begin position="12"/>
        <end position="21"/>
    </location>
</feature>